<gene>
    <name evidence="2" type="ORF">SAMN04488010_2231</name>
</gene>
<protein>
    <submittedName>
        <fullName evidence="2">Cupin domain protein</fullName>
    </submittedName>
</protein>
<dbReference type="RefSeq" id="WP_091903100.1">
    <property type="nucleotide sequence ID" value="NZ_FOYX01000002.1"/>
</dbReference>
<sequence length="157" mass="17575">MKINPIYSTFLILTLLIGCNEATEIHKDATLFSKGEIVTNENFTGTAWLNMLATPDSLNTMYAGLVTFESGARTNWHSHPAGQILIVTKGEGYYQEEGKSKRMLRQGETIKCLPNIKHWHGASQNSEFAHIAISSRDKGPAQWFKPVLDEEYNGKSE</sequence>
<evidence type="ECO:0000313" key="3">
    <source>
        <dbReference type="Proteomes" id="UP000199462"/>
    </source>
</evidence>
<name>A0A1I6J372_9FLAO</name>
<accession>A0A1I6J372</accession>
<dbReference type="PANTHER" id="PTHR43698">
    <property type="entry name" value="RIBD C-TERMINAL DOMAIN CONTAINING PROTEIN"/>
    <property type="match status" value="1"/>
</dbReference>
<dbReference type="SUPFAM" id="SSF51182">
    <property type="entry name" value="RmlC-like cupins"/>
    <property type="match status" value="1"/>
</dbReference>
<dbReference type="Pfam" id="PF07883">
    <property type="entry name" value="Cupin_2"/>
    <property type="match status" value="1"/>
</dbReference>
<dbReference type="STRING" id="440514.SAMN04488010_2231"/>
<dbReference type="Gene3D" id="2.60.120.10">
    <property type="entry name" value="Jelly Rolls"/>
    <property type="match status" value="1"/>
</dbReference>
<dbReference type="PROSITE" id="PS51257">
    <property type="entry name" value="PROKAR_LIPOPROTEIN"/>
    <property type="match status" value="1"/>
</dbReference>
<dbReference type="InterPro" id="IPR011051">
    <property type="entry name" value="RmlC_Cupin_sf"/>
</dbReference>
<dbReference type="Proteomes" id="UP000199462">
    <property type="component" value="Unassembled WGS sequence"/>
</dbReference>
<dbReference type="EMBL" id="FOYX01000002">
    <property type="protein sequence ID" value="SFR73379.1"/>
    <property type="molecule type" value="Genomic_DNA"/>
</dbReference>
<evidence type="ECO:0000313" key="2">
    <source>
        <dbReference type="EMBL" id="SFR73379.1"/>
    </source>
</evidence>
<keyword evidence="3" id="KW-1185">Reference proteome</keyword>
<proteinExistence type="predicted"/>
<reference evidence="3" key="1">
    <citation type="submission" date="2016-10" db="EMBL/GenBank/DDBJ databases">
        <authorList>
            <person name="Varghese N."/>
            <person name="Submissions S."/>
        </authorList>
    </citation>
    <scope>NUCLEOTIDE SEQUENCE [LARGE SCALE GENOMIC DNA]</scope>
    <source>
        <strain evidence="3">DSM 19891</strain>
    </source>
</reference>
<dbReference type="InterPro" id="IPR047263">
    <property type="entry name" value="HNL-like_cupin"/>
</dbReference>
<dbReference type="InterPro" id="IPR014710">
    <property type="entry name" value="RmlC-like_jellyroll"/>
</dbReference>
<dbReference type="CDD" id="cd02233">
    <property type="entry name" value="cupin_HNL-like"/>
    <property type="match status" value="1"/>
</dbReference>
<dbReference type="InterPro" id="IPR013096">
    <property type="entry name" value="Cupin_2"/>
</dbReference>
<feature type="domain" description="Cupin type-2" evidence="1">
    <location>
        <begin position="65"/>
        <end position="125"/>
    </location>
</feature>
<organism evidence="2 3">
    <name type="scientific">Maribacter stanieri</name>
    <dbReference type="NCBI Taxonomy" id="440514"/>
    <lineage>
        <taxon>Bacteria</taxon>
        <taxon>Pseudomonadati</taxon>
        <taxon>Bacteroidota</taxon>
        <taxon>Flavobacteriia</taxon>
        <taxon>Flavobacteriales</taxon>
        <taxon>Flavobacteriaceae</taxon>
        <taxon>Maribacter</taxon>
    </lineage>
</organism>
<dbReference type="AlphaFoldDB" id="A0A1I6J372"/>
<dbReference type="PANTHER" id="PTHR43698:SF1">
    <property type="entry name" value="BLL4564 PROTEIN"/>
    <property type="match status" value="1"/>
</dbReference>
<evidence type="ECO:0000259" key="1">
    <source>
        <dbReference type="Pfam" id="PF07883"/>
    </source>
</evidence>